<keyword evidence="3" id="KW-1185">Reference proteome</keyword>
<feature type="signal peptide" evidence="1">
    <location>
        <begin position="1"/>
        <end position="24"/>
    </location>
</feature>
<dbReference type="EMBL" id="BMGG01000002">
    <property type="protein sequence ID" value="GGC55325.1"/>
    <property type="molecule type" value="Genomic_DNA"/>
</dbReference>
<evidence type="ECO:0000313" key="2">
    <source>
        <dbReference type="EMBL" id="GGC55325.1"/>
    </source>
</evidence>
<dbReference type="RefSeq" id="WP_244641824.1">
    <property type="nucleotide sequence ID" value="NZ_BMGG01000002.1"/>
</dbReference>
<proteinExistence type="predicted"/>
<accession>A0A916U212</accession>
<comment type="caution">
    <text evidence="2">The sequence shown here is derived from an EMBL/GenBank/DDBJ whole genome shotgun (WGS) entry which is preliminary data.</text>
</comment>
<name>A0A916U212_9HYPH</name>
<reference evidence="2" key="2">
    <citation type="submission" date="2020-09" db="EMBL/GenBank/DDBJ databases">
        <authorList>
            <person name="Sun Q."/>
            <person name="Zhou Y."/>
        </authorList>
    </citation>
    <scope>NUCLEOTIDE SEQUENCE</scope>
    <source>
        <strain evidence="2">CGMCC 1.12919</strain>
    </source>
</reference>
<organism evidence="2 3">
    <name type="scientific">Chelatococcus reniformis</name>
    <dbReference type="NCBI Taxonomy" id="1494448"/>
    <lineage>
        <taxon>Bacteria</taxon>
        <taxon>Pseudomonadati</taxon>
        <taxon>Pseudomonadota</taxon>
        <taxon>Alphaproteobacteria</taxon>
        <taxon>Hyphomicrobiales</taxon>
        <taxon>Chelatococcaceae</taxon>
        <taxon>Chelatococcus</taxon>
    </lineage>
</organism>
<dbReference type="PROSITE" id="PS51257">
    <property type="entry name" value="PROKAR_LIPOPROTEIN"/>
    <property type="match status" value="1"/>
</dbReference>
<evidence type="ECO:0000256" key="1">
    <source>
        <dbReference type="SAM" id="SignalP"/>
    </source>
</evidence>
<keyword evidence="1" id="KW-0732">Signal</keyword>
<evidence type="ECO:0000313" key="3">
    <source>
        <dbReference type="Proteomes" id="UP000637002"/>
    </source>
</evidence>
<feature type="chain" id="PRO_5037893874" evidence="1">
    <location>
        <begin position="25"/>
        <end position="132"/>
    </location>
</feature>
<protein>
    <submittedName>
        <fullName evidence="2">Uncharacterized protein</fullName>
    </submittedName>
</protein>
<dbReference type="Proteomes" id="UP000637002">
    <property type="component" value="Unassembled WGS sequence"/>
</dbReference>
<reference evidence="2" key="1">
    <citation type="journal article" date="2014" name="Int. J. Syst. Evol. Microbiol.">
        <title>Complete genome sequence of Corynebacterium casei LMG S-19264T (=DSM 44701T), isolated from a smear-ripened cheese.</title>
        <authorList>
            <consortium name="US DOE Joint Genome Institute (JGI-PGF)"/>
            <person name="Walter F."/>
            <person name="Albersmeier A."/>
            <person name="Kalinowski J."/>
            <person name="Ruckert C."/>
        </authorList>
    </citation>
    <scope>NUCLEOTIDE SEQUENCE</scope>
    <source>
        <strain evidence="2">CGMCC 1.12919</strain>
    </source>
</reference>
<sequence length="132" mass="14506">MRTAFSLSSLPLAAALVAALAVGACQSTTTRKEDMMAAAGFKIRLADTPEKLANLQKLPPNTFVPRTVNGQTVFVYADPLVCKCLYYGSQQAFQTFQGLNFEQRISSQDLLAAQMNADATWDYGVWGPGWWY</sequence>
<gene>
    <name evidence="2" type="ORF">GCM10010994_12770</name>
</gene>
<dbReference type="AlphaFoldDB" id="A0A916U212"/>